<evidence type="ECO:0000259" key="3">
    <source>
        <dbReference type="Pfam" id="PF00685"/>
    </source>
</evidence>
<proteinExistence type="inferred from homology"/>
<dbReference type="InterPro" id="IPR027417">
    <property type="entry name" value="P-loop_NTPase"/>
</dbReference>
<gene>
    <name evidence="4" type="ORF">U1T56_20345</name>
</gene>
<dbReference type="RefSeq" id="WP_418161360.1">
    <property type="nucleotide sequence ID" value="NZ_JBBLZC010000028.1"/>
</dbReference>
<dbReference type="Pfam" id="PF00685">
    <property type="entry name" value="Sulfotransfer_1"/>
    <property type="match status" value="1"/>
</dbReference>
<name>A0ABU8XWT9_9PROT</name>
<dbReference type="SUPFAM" id="SSF52540">
    <property type="entry name" value="P-loop containing nucleoside triphosphate hydrolases"/>
    <property type="match status" value="1"/>
</dbReference>
<keyword evidence="2" id="KW-0808">Transferase</keyword>
<evidence type="ECO:0000256" key="2">
    <source>
        <dbReference type="ARBA" id="ARBA00022679"/>
    </source>
</evidence>
<dbReference type="PANTHER" id="PTHR11783">
    <property type="entry name" value="SULFOTRANSFERASE SULT"/>
    <property type="match status" value="1"/>
</dbReference>
<protein>
    <submittedName>
        <fullName evidence="4">Sulfotransferase domain-containing protein</fullName>
    </submittedName>
</protein>
<keyword evidence="5" id="KW-1185">Reference proteome</keyword>
<dbReference type="Gene3D" id="3.40.50.300">
    <property type="entry name" value="P-loop containing nucleotide triphosphate hydrolases"/>
    <property type="match status" value="1"/>
</dbReference>
<feature type="domain" description="Sulfotransferase" evidence="3">
    <location>
        <begin position="54"/>
        <end position="303"/>
    </location>
</feature>
<dbReference type="Proteomes" id="UP001375743">
    <property type="component" value="Unassembled WGS sequence"/>
</dbReference>
<sequence>MASELVHEAVESAGRWLTRDLVLHALFFLPQDRRNRLERWLRGRAEVARLRRADAVVVSYGKSGRTWLRAMLSRWFIRHHGLPTSRMMGFDNLHRLDPRVPKILFTHDNYIRSYTGNLDSKRDFYGKKVVLLVRHPADVAVSQYFQWKFRMRPRKKALNGYPEHGGELSVADFLLDPDVGVPGVVRFFNGWSAERASLPQLLVVRYEDLRRDTVKELARVLRFLGEAPSEAELADCVAFASIENMRKLEERAGGSWLAGSRMRPGDKANPDSFKVRRGKVGGWRDYVDDAQAVVIEALIERELRPGFGYTAAEAKPAPVG</sequence>
<organism evidence="4 5">
    <name type="scientific">Benzoatithermus flavus</name>
    <dbReference type="NCBI Taxonomy" id="3108223"/>
    <lineage>
        <taxon>Bacteria</taxon>
        <taxon>Pseudomonadati</taxon>
        <taxon>Pseudomonadota</taxon>
        <taxon>Alphaproteobacteria</taxon>
        <taxon>Geminicoccales</taxon>
        <taxon>Geminicoccaceae</taxon>
        <taxon>Benzoatithermus</taxon>
    </lineage>
</organism>
<dbReference type="InterPro" id="IPR000863">
    <property type="entry name" value="Sulfotransferase_dom"/>
</dbReference>
<reference evidence="4 5" key="1">
    <citation type="submission" date="2024-01" db="EMBL/GenBank/DDBJ databases">
        <title>Multi-omics insights into the function and evolution of sodium benzoate biodegradation pathways in Benzoatithermus flavus gen. nov., sp. nov. from hot spring.</title>
        <authorList>
            <person name="Hu C.-J."/>
            <person name="Li W.-J."/>
        </authorList>
    </citation>
    <scope>NUCLEOTIDE SEQUENCE [LARGE SCALE GENOMIC DNA]</scope>
    <source>
        <strain evidence="4 5">SYSU G07066</strain>
    </source>
</reference>
<dbReference type="EMBL" id="JBBLZC010000028">
    <property type="protein sequence ID" value="MEK0085511.1"/>
    <property type="molecule type" value="Genomic_DNA"/>
</dbReference>
<evidence type="ECO:0000313" key="4">
    <source>
        <dbReference type="EMBL" id="MEK0085511.1"/>
    </source>
</evidence>
<comment type="similarity">
    <text evidence="1">Belongs to the sulfotransferase 1 family.</text>
</comment>
<evidence type="ECO:0000256" key="1">
    <source>
        <dbReference type="ARBA" id="ARBA00005771"/>
    </source>
</evidence>
<comment type="caution">
    <text evidence="4">The sequence shown here is derived from an EMBL/GenBank/DDBJ whole genome shotgun (WGS) entry which is preliminary data.</text>
</comment>
<accession>A0ABU8XWT9</accession>
<evidence type="ECO:0000313" key="5">
    <source>
        <dbReference type="Proteomes" id="UP001375743"/>
    </source>
</evidence>